<dbReference type="AlphaFoldDB" id="K8X7B3"/>
<comment type="caution">
    <text evidence="2">The sequence shown here is derived from an EMBL/GenBank/DDBJ whole genome shotgun (WGS) entry which is preliminary data.</text>
</comment>
<reference evidence="2 3" key="1">
    <citation type="journal article" date="2013" name="Genome Announc.">
        <title>Draft Genome Sequence of Rhodococcus opacus Strain M213 Shows a Diverse Catabolic Potential.</title>
        <authorList>
            <person name="Pathak A."/>
            <person name="Green S.J."/>
            <person name="Ogram A."/>
            <person name="Chauhan A."/>
        </authorList>
    </citation>
    <scope>NUCLEOTIDE SEQUENCE [LARGE SCALE GENOMIC DNA]</scope>
    <source>
        <strain evidence="2 3">M213</strain>
    </source>
</reference>
<dbReference type="EC" id="4.2.1.17" evidence="2"/>
<dbReference type="EMBL" id="AJYC02000156">
    <property type="protein sequence ID" value="EKT77358.1"/>
    <property type="molecule type" value="Genomic_DNA"/>
</dbReference>
<dbReference type="PANTHER" id="PTHR43802:SF1">
    <property type="entry name" value="IP11341P-RELATED"/>
    <property type="match status" value="1"/>
</dbReference>
<organism evidence="2 3">
    <name type="scientific">Rhodococcus opacus M213</name>
    <dbReference type="NCBI Taxonomy" id="1129896"/>
    <lineage>
        <taxon>Bacteria</taxon>
        <taxon>Bacillati</taxon>
        <taxon>Actinomycetota</taxon>
        <taxon>Actinomycetes</taxon>
        <taxon>Mycobacteriales</taxon>
        <taxon>Nocardiaceae</taxon>
        <taxon>Rhodococcus</taxon>
    </lineage>
</organism>
<dbReference type="Proteomes" id="UP000005951">
    <property type="component" value="Unassembled WGS sequence"/>
</dbReference>
<evidence type="ECO:0000256" key="1">
    <source>
        <dbReference type="ARBA" id="ARBA00005254"/>
    </source>
</evidence>
<proteinExistence type="inferred from homology"/>
<dbReference type="InterPro" id="IPR029045">
    <property type="entry name" value="ClpP/crotonase-like_dom_sf"/>
</dbReference>
<dbReference type="PANTHER" id="PTHR43802">
    <property type="entry name" value="ENOYL-COA HYDRATASE"/>
    <property type="match status" value="1"/>
</dbReference>
<dbReference type="GO" id="GO:0004300">
    <property type="term" value="F:enoyl-CoA hydratase activity"/>
    <property type="evidence" value="ECO:0007669"/>
    <property type="project" value="UniProtKB-EC"/>
</dbReference>
<keyword evidence="2" id="KW-0456">Lyase</keyword>
<evidence type="ECO:0000313" key="2">
    <source>
        <dbReference type="EMBL" id="EKT77358.1"/>
    </source>
</evidence>
<accession>K8X7B3</accession>
<gene>
    <name evidence="2" type="ORF">WSS_A37976</name>
</gene>
<sequence length="239" mass="25114">MSTSEAVAVRSQREDSIVTVTLANGSGNLLDPGVMNELHDAIAAADADPDVLAIVLAADGETFCGGLDVEAIQNGGDPIEFATALVRLLKLLPQIGTALVGAVNGDALASGFSITCCCDLVVAVPDARLGTFEAGIGIWPMIAQVPPLQRLMPRHALQNIITGVPFSADEALRFGAVNRIVAPGHLHREARKMAEAASTAGRALMAGRKSFYRFCDLPYEVALDEAFDAFTAMLRPSLK</sequence>
<evidence type="ECO:0000313" key="3">
    <source>
        <dbReference type="Proteomes" id="UP000005951"/>
    </source>
</evidence>
<dbReference type="Gene3D" id="3.90.226.10">
    <property type="entry name" value="2-enoyl-CoA Hydratase, Chain A, domain 1"/>
    <property type="match status" value="1"/>
</dbReference>
<name>K8X7B3_RHOOP</name>
<dbReference type="InterPro" id="IPR001753">
    <property type="entry name" value="Enoyl-CoA_hydra/iso"/>
</dbReference>
<protein>
    <submittedName>
        <fullName evidence="2">Enoyl-CoA hydratase</fullName>
        <ecNumber evidence="2">4.2.1.17</ecNumber>
    </submittedName>
</protein>
<dbReference type="CDD" id="cd06558">
    <property type="entry name" value="crotonase-like"/>
    <property type="match status" value="1"/>
</dbReference>
<comment type="similarity">
    <text evidence="1">Belongs to the enoyl-CoA hydratase/isomerase family.</text>
</comment>
<dbReference type="Pfam" id="PF00378">
    <property type="entry name" value="ECH_1"/>
    <property type="match status" value="1"/>
</dbReference>
<dbReference type="SUPFAM" id="SSF52096">
    <property type="entry name" value="ClpP/crotonase"/>
    <property type="match status" value="1"/>
</dbReference>